<dbReference type="InterPro" id="IPR053137">
    <property type="entry name" value="NLR-like"/>
</dbReference>
<dbReference type="GO" id="GO:0009116">
    <property type="term" value="P:nucleoside metabolic process"/>
    <property type="evidence" value="ECO:0007669"/>
    <property type="project" value="InterPro"/>
</dbReference>
<dbReference type="Pfam" id="PF01048">
    <property type="entry name" value="PNP_UDP_1"/>
    <property type="match status" value="1"/>
</dbReference>
<dbReference type="PANTHER" id="PTHR46082">
    <property type="entry name" value="ATP/GTP-BINDING PROTEIN-RELATED"/>
    <property type="match status" value="1"/>
</dbReference>
<dbReference type="RefSeq" id="XP_040708014.1">
    <property type="nucleotide sequence ID" value="XM_040845800.1"/>
</dbReference>
<dbReference type="GO" id="GO:0003824">
    <property type="term" value="F:catalytic activity"/>
    <property type="evidence" value="ECO:0007669"/>
    <property type="project" value="InterPro"/>
</dbReference>
<evidence type="ECO:0000313" key="3">
    <source>
        <dbReference type="Proteomes" id="UP000184356"/>
    </source>
</evidence>
<protein>
    <recommendedName>
        <fullName evidence="1">Nucleoside phosphorylase domain-containing protein</fullName>
    </recommendedName>
</protein>
<dbReference type="InterPro" id="IPR000845">
    <property type="entry name" value="Nucleoside_phosphorylase_d"/>
</dbReference>
<feature type="domain" description="Nucleoside phosphorylase" evidence="1">
    <location>
        <begin position="304"/>
        <end position="590"/>
    </location>
</feature>
<evidence type="ECO:0000313" key="2">
    <source>
        <dbReference type="EMBL" id="OJJ64208.1"/>
    </source>
</evidence>
<accession>A0A1L9TXV8</accession>
<dbReference type="Gene3D" id="3.40.50.1580">
    <property type="entry name" value="Nucleoside phosphorylase domain"/>
    <property type="match status" value="1"/>
</dbReference>
<gene>
    <name evidence="2" type="ORF">ASPSYDRAFT_38893</name>
</gene>
<sequence>MWSRYSQLWSQQPPQSSETVYRDLLGTRIQSLGSRQLEKVKIDCSFLPDSKWGVLGDSPPGDPAWLLYLQLQFSEPDSCKLENTAVGLTFEKAHRSTMHPPCESKLGPILTAHYGPSGVSKGQLVHHRRPATVGLIGRNADNQPLLYAQTWPVDGDASGFHRRVEWTIKEPYPEHQMILHQERMRMGLVITHDRDPFLIKVRIEGKLQGRQGWFKFSSSTEPSSKNLHVRVSPSDNDLTPLDNTAKELNNNMTALLLRHTRDIPNRLEPPGWHGLERQRIQCPPPVSRPPSLQTLPGARETYTVGWVCALPVELAAAKSMLDTIHHSLPTPPRDQNNYTFGSIGPHNIVIVCLPAGVYGIGSAATVATQMTTTFPSIRISLMVGIGGGVPGTADDIRLGDVVVSKPQSSLGGVLQYDHGKAIADGKFKVTGVLNKPPLALLQTISKLQAEHMVTGSKMTGYVAEMLTRYQGMQAFAYPGQQHDFLFKSEYDHPGSSPTCEECDAAQQIHRRPRDQESPKVHYGIIASASQVMKHGRTRDRISREHGVICFEMEAAGLMDSFPCLVIRGICDYADTHKNDIWHKYAAATAAAYAKEFLSMTPVRSVKLTPAFQSYKDGIKTDLSA</sequence>
<dbReference type="SUPFAM" id="SSF53167">
    <property type="entry name" value="Purine and uridine phosphorylases"/>
    <property type="match status" value="1"/>
</dbReference>
<dbReference type="VEuPathDB" id="FungiDB:ASPSYDRAFT_38893"/>
<evidence type="ECO:0000259" key="1">
    <source>
        <dbReference type="Pfam" id="PF01048"/>
    </source>
</evidence>
<proteinExistence type="predicted"/>
<dbReference type="OrthoDB" id="1577640at2759"/>
<dbReference type="AlphaFoldDB" id="A0A1L9TXV8"/>
<dbReference type="PANTHER" id="PTHR46082:SF11">
    <property type="entry name" value="AAA+ ATPASE DOMAIN-CONTAINING PROTEIN-RELATED"/>
    <property type="match status" value="1"/>
</dbReference>
<keyword evidence="3" id="KW-1185">Reference proteome</keyword>
<dbReference type="STRING" id="1036612.A0A1L9TXV8"/>
<organism evidence="2 3">
    <name type="scientific">Aspergillus sydowii CBS 593.65</name>
    <dbReference type="NCBI Taxonomy" id="1036612"/>
    <lineage>
        <taxon>Eukaryota</taxon>
        <taxon>Fungi</taxon>
        <taxon>Dikarya</taxon>
        <taxon>Ascomycota</taxon>
        <taxon>Pezizomycotina</taxon>
        <taxon>Eurotiomycetes</taxon>
        <taxon>Eurotiomycetidae</taxon>
        <taxon>Eurotiales</taxon>
        <taxon>Aspergillaceae</taxon>
        <taxon>Aspergillus</taxon>
        <taxon>Aspergillus subgen. Nidulantes</taxon>
    </lineage>
</organism>
<name>A0A1L9TXV8_9EURO</name>
<reference evidence="3" key="1">
    <citation type="journal article" date="2017" name="Genome Biol.">
        <title>Comparative genomics reveals high biological diversity and specific adaptations in the industrially and medically important fungal genus Aspergillus.</title>
        <authorList>
            <person name="de Vries R.P."/>
            <person name="Riley R."/>
            <person name="Wiebenga A."/>
            <person name="Aguilar-Osorio G."/>
            <person name="Amillis S."/>
            <person name="Uchima C.A."/>
            <person name="Anderluh G."/>
            <person name="Asadollahi M."/>
            <person name="Askin M."/>
            <person name="Barry K."/>
            <person name="Battaglia E."/>
            <person name="Bayram O."/>
            <person name="Benocci T."/>
            <person name="Braus-Stromeyer S.A."/>
            <person name="Caldana C."/>
            <person name="Canovas D."/>
            <person name="Cerqueira G.C."/>
            <person name="Chen F."/>
            <person name="Chen W."/>
            <person name="Choi C."/>
            <person name="Clum A."/>
            <person name="Dos Santos R.A."/>
            <person name="Damasio A.R."/>
            <person name="Diallinas G."/>
            <person name="Emri T."/>
            <person name="Fekete E."/>
            <person name="Flipphi M."/>
            <person name="Freyberg S."/>
            <person name="Gallo A."/>
            <person name="Gournas C."/>
            <person name="Habgood R."/>
            <person name="Hainaut M."/>
            <person name="Harispe M.L."/>
            <person name="Henrissat B."/>
            <person name="Hilden K.S."/>
            <person name="Hope R."/>
            <person name="Hossain A."/>
            <person name="Karabika E."/>
            <person name="Karaffa L."/>
            <person name="Karanyi Z."/>
            <person name="Krasevec N."/>
            <person name="Kuo A."/>
            <person name="Kusch H."/>
            <person name="LaButti K."/>
            <person name="Lagendijk E.L."/>
            <person name="Lapidus A."/>
            <person name="Levasseur A."/>
            <person name="Lindquist E."/>
            <person name="Lipzen A."/>
            <person name="Logrieco A.F."/>
            <person name="MacCabe A."/>
            <person name="Maekelae M.R."/>
            <person name="Malavazi I."/>
            <person name="Melin P."/>
            <person name="Meyer V."/>
            <person name="Mielnichuk N."/>
            <person name="Miskei M."/>
            <person name="Molnar A.P."/>
            <person name="Mule G."/>
            <person name="Ngan C.Y."/>
            <person name="Orejas M."/>
            <person name="Orosz E."/>
            <person name="Ouedraogo J.P."/>
            <person name="Overkamp K.M."/>
            <person name="Park H.-S."/>
            <person name="Perrone G."/>
            <person name="Piumi F."/>
            <person name="Punt P.J."/>
            <person name="Ram A.F."/>
            <person name="Ramon A."/>
            <person name="Rauscher S."/>
            <person name="Record E."/>
            <person name="Riano-Pachon D.M."/>
            <person name="Robert V."/>
            <person name="Roehrig J."/>
            <person name="Ruller R."/>
            <person name="Salamov A."/>
            <person name="Salih N.S."/>
            <person name="Samson R.A."/>
            <person name="Sandor E."/>
            <person name="Sanguinetti M."/>
            <person name="Schuetze T."/>
            <person name="Sepcic K."/>
            <person name="Shelest E."/>
            <person name="Sherlock G."/>
            <person name="Sophianopoulou V."/>
            <person name="Squina F.M."/>
            <person name="Sun H."/>
            <person name="Susca A."/>
            <person name="Todd R.B."/>
            <person name="Tsang A."/>
            <person name="Unkles S.E."/>
            <person name="van de Wiele N."/>
            <person name="van Rossen-Uffink D."/>
            <person name="Oliveira J.V."/>
            <person name="Vesth T.C."/>
            <person name="Visser J."/>
            <person name="Yu J.-H."/>
            <person name="Zhou M."/>
            <person name="Andersen M.R."/>
            <person name="Archer D.B."/>
            <person name="Baker S.E."/>
            <person name="Benoit I."/>
            <person name="Brakhage A.A."/>
            <person name="Braus G.H."/>
            <person name="Fischer R."/>
            <person name="Frisvad J.C."/>
            <person name="Goldman G.H."/>
            <person name="Houbraken J."/>
            <person name="Oakley B."/>
            <person name="Pocsi I."/>
            <person name="Scazzocchio C."/>
            <person name="Seiboth B."/>
            <person name="vanKuyk P.A."/>
            <person name="Wortman J."/>
            <person name="Dyer P.S."/>
            <person name="Grigoriev I.V."/>
        </authorList>
    </citation>
    <scope>NUCLEOTIDE SEQUENCE [LARGE SCALE GENOMIC DNA]</scope>
    <source>
        <strain evidence="3">CBS 593.65</strain>
    </source>
</reference>
<dbReference type="InterPro" id="IPR035994">
    <property type="entry name" value="Nucleoside_phosphorylase_sf"/>
</dbReference>
<dbReference type="GeneID" id="63761873"/>
<dbReference type="Proteomes" id="UP000184356">
    <property type="component" value="Unassembled WGS sequence"/>
</dbReference>
<dbReference type="EMBL" id="KV878582">
    <property type="protein sequence ID" value="OJJ64208.1"/>
    <property type="molecule type" value="Genomic_DNA"/>
</dbReference>